<dbReference type="Pfam" id="PF01504">
    <property type="entry name" value="PIP5K"/>
    <property type="match status" value="1"/>
</dbReference>
<dbReference type="SUPFAM" id="SSF56104">
    <property type="entry name" value="SAICAR synthase-like"/>
    <property type="match status" value="1"/>
</dbReference>
<evidence type="ECO:0000259" key="12">
    <source>
        <dbReference type="PROSITE" id="PS51455"/>
    </source>
</evidence>
<evidence type="ECO:0000256" key="6">
    <source>
        <dbReference type="ARBA" id="ARBA00022777"/>
    </source>
</evidence>
<evidence type="ECO:0000256" key="7">
    <source>
        <dbReference type="ARBA" id="ARBA00022840"/>
    </source>
</evidence>
<comment type="catalytic activity">
    <reaction evidence="1">
        <text>a 1,2-diacyl-sn-glycero-3-phospho-(1D-myo-inositol 4-phosphate) + ATP = a 1,2-diacyl-sn-glycero-3-phospho-(1D-myo-inositol-4,5-bisphosphate) + ADP + H(+)</text>
        <dbReference type="Rhea" id="RHEA:14425"/>
        <dbReference type="ChEBI" id="CHEBI:15378"/>
        <dbReference type="ChEBI" id="CHEBI:30616"/>
        <dbReference type="ChEBI" id="CHEBI:58178"/>
        <dbReference type="ChEBI" id="CHEBI:58456"/>
        <dbReference type="ChEBI" id="CHEBI:456216"/>
        <dbReference type="EC" id="2.7.1.68"/>
    </reaction>
</comment>
<dbReference type="InterPro" id="IPR002498">
    <property type="entry name" value="PInositol-4-P-4/5-kinase_core"/>
</dbReference>
<dbReference type="STRING" id="101091.A0A1C7NM23"/>
<feature type="domain" description="PIPK" evidence="12">
    <location>
        <begin position="224"/>
        <end position="621"/>
    </location>
</feature>
<sequence length="645" mass="74363">MSVLENEIAMSPTSASWDFHKNEDIENMAACTATPIVANNQRNHHSIIDNKTLAEEAPVDLSSPPESPAPSVVAVPFLNATEKRSYTIPYIKNPLDVPTPATTPATTPESQRRQYMAQEQPEEQSLKRHSTISSIRTIEEATSETTAPAGTSTVALGRHHTTGHALKTHRQRMADKERLSLMRRSEEFQKELTARRKTFKRLSRLMDPREDAEDDRVMIGTRISEGHQNYVLMYNMLTGIRIAVSRVTAKMYRPLTDEDYTAAHKLAFDVIGDELTPGAKYDFKFKDYAPWVFRSLREKFGVDPADYLISLTSKYILSELGSPGKSGSFFYYSKDYRFIIKTIHYTEHKFMRRILKEYHQHISENPSTLLCRYYGLHRIKLPYGRKIHFVVMSNVFPPNKDIHETYDLKGSTLGRFLPEEEIRKNPYAVMKDLNWEKRERKLKLGPRKRKLFIGQLVRDVTLLSQLNIMDYSLLIGVHDMLRGNKDNVRDTTLQTFQPDTKSVQRRITLMRKRTSKAQVVREAIAEANPDKLDVSKLPEEALERRNCIFYAEDGGFQATDESDQPLPVLYSLGIIDILTPYDIKKKSEHIYKSLTQDKNAISAVRPSQYGQRFLEFMATAVLEHNQDIPHEFKLKSRAKHFFRHD</sequence>
<evidence type="ECO:0000256" key="11">
    <source>
        <dbReference type="PROSITE-ProRule" id="PRU00781"/>
    </source>
</evidence>
<name>A0A1C7NM23_9FUNG</name>
<gene>
    <name evidence="13" type="primary">its3_0</name>
    <name evidence="13" type="ORF">A0J61_03616</name>
</gene>
<dbReference type="Gene3D" id="3.30.810.10">
    <property type="entry name" value="2-Layer Sandwich"/>
    <property type="match status" value="1"/>
</dbReference>
<dbReference type="FunFam" id="3.30.800.10:FF:000009">
    <property type="entry name" value="Phosphatidylinositol 4-phosphate 5-kinase its3"/>
    <property type="match status" value="1"/>
</dbReference>
<reference evidence="13 14" key="1">
    <citation type="submission" date="2016-03" db="EMBL/GenBank/DDBJ databases">
        <title>Choanephora cucurbitarum.</title>
        <authorList>
            <person name="Min B."/>
            <person name="Park H."/>
            <person name="Park J.-H."/>
            <person name="Shin H.-D."/>
            <person name="Choi I.-G."/>
        </authorList>
    </citation>
    <scope>NUCLEOTIDE SEQUENCE [LARGE SCALE GENOMIC DNA]</scope>
    <source>
        <strain evidence="13 14">KUS-F28377</strain>
    </source>
</reference>
<dbReference type="InterPro" id="IPR027484">
    <property type="entry name" value="PInositol-4-P-5-kinase_N"/>
</dbReference>
<keyword evidence="5 11" id="KW-0547">Nucleotide-binding</keyword>
<evidence type="ECO:0000256" key="10">
    <source>
        <dbReference type="ARBA" id="ARBA00082306"/>
    </source>
</evidence>
<dbReference type="Gene3D" id="3.30.800.10">
    <property type="entry name" value="Phosphatidylinositol Phosphate Kinase II Beta"/>
    <property type="match status" value="1"/>
</dbReference>
<dbReference type="EC" id="2.7.1.68" evidence="2"/>
<dbReference type="PANTHER" id="PTHR23086">
    <property type="entry name" value="PHOSPHATIDYLINOSITOL-4-PHOSPHATE 5-KINASE"/>
    <property type="match status" value="1"/>
</dbReference>
<dbReference type="InterPro" id="IPR027483">
    <property type="entry name" value="PInositol-4-P-4/5-kinase_C_sf"/>
</dbReference>
<dbReference type="PANTHER" id="PTHR23086:SF8">
    <property type="entry name" value="PHOSPHATIDYLINOSITOL 5-PHOSPHATE 4-KINASE, ISOFORM A"/>
    <property type="match status" value="1"/>
</dbReference>
<dbReference type="Proteomes" id="UP000093000">
    <property type="component" value="Unassembled WGS sequence"/>
</dbReference>
<evidence type="ECO:0000256" key="1">
    <source>
        <dbReference type="ARBA" id="ARBA00000444"/>
    </source>
</evidence>
<keyword evidence="7 11" id="KW-0067">ATP-binding</keyword>
<protein>
    <recommendedName>
        <fullName evidence="2">1-phosphatidylinositol-4-phosphate 5-kinase</fullName>
        <ecNumber evidence="2">2.7.1.68</ecNumber>
    </recommendedName>
    <alternativeName>
        <fullName evidence="10">1-phosphatidylinositol 4-phosphate kinase</fullName>
    </alternativeName>
    <alternativeName>
        <fullName evidence="8">Diphosphoinositide kinase</fullName>
    </alternativeName>
    <alternativeName>
        <fullName evidence="9">PIP5K</fullName>
    </alternativeName>
</protein>
<evidence type="ECO:0000256" key="9">
    <source>
        <dbReference type="ARBA" id="ARBA00080374"/>
    </source>
</evidence>
<dbReference type="SMART" id="SM00330">
    <property type="entry name" value="PIPKc"/>
    <property type="match status" value="1"/>
</dbReference>
<comment type="caution">
    <text evidence="13">The sequence shown here is derived from an EMBL/GenBank/DDBJ whole genome shotgun (WGS) entry which is preliminary data.</text>
</comment>
<dbReference type="FunCoup" id="A0A1C7NM23">
    <property type="interactions" value="432"/>
</dbReference>
<dbReference type="InterPro" id="IPR023610">
    <property type="entry name" value="PInositol-4/5-P-5/4-kinase"/>
</dbReference>
<dbReference type="CDD" id="cd17303">
    <property type="entry name" value="PIPKc_PIP5K_yeast_like"/>
    <property type="match status" value="1"/>
</dbReference>
<evidence type="ECO:0000256" key="8">
    <source>
        <dbReference type="ARBA" id="ARBA00078403"/>
    </source>
</evidence>
<keyword evidence="3" id="KW-0597">Phosphoprotein</keyword>
<dbReference type="GO" id="GO:0046854">
    <property type="term" value="P:phosphatidylinositol phosphate biosynthetic process"/>
    <property type="evidence" value="ECO:0007669"/>
    <property type="project" value="UniProtKB-ARBA"/>
</dbReference>
<dbReference type="PROSITE" id="PS51455">
    <property type="entry name" value="PIPK"/>
    <property type="match status" value="1"/>
</dbReference>
<dbReference type="GO" id="GO:0005886">
    <property type="term" value="C:plasma membrane"/>
    <property type="evidence" value="ECO:0007669"/>
    <property type="project" value="TreeGrafter"/>
</dbReference>
<dbReference type="GO" id="GO:0016308">
    <property type="term" value="F:1-phosphatidylinositol-4-phosphate 5-kinase activity"/>
    <property type="evidence" value="ECO:0007669"/>
    <property type="project" value="UniProtKB-EC"/>
</dbReference>
<accession>A0A1C7NM23</accession>
<evidence type="ECO:0000256" key="4">
    <source>
        <dbReference type="ARBA" id="ARBA00022679"/>
    </source>
</evidence>
<proteinExistence type="predicted"/>
<organism evidence="13 14">
    <name type="scientific">Choanephora cucurbitarum</name>
    <dbReference type="NCBI Taxonomy" id="101091"/>
    <lineage>
        <taxon>Eukaryota</taxon>
        <taxon>Fungi</taxon>
        <taxon>Fungi incertae sedis</taxon>
        <taxon>Mucoromycota</taxon>
        <taxon>Mucoromycotina</taxon>
        <taxon>Mucoromycetes</taxon>
        <taxon>Mucorales</taxon>
        <taxon>Mucorineae</taxon>
        <taxon>Choanephoraceae</taxon>
        <taxon>Choanephoroideae</taxon>
        <taxon>Choanephora</taxon>
    </lineage>
</organism>
<evidence type="ECO:0000256" key="2">
    <source>
        <dbReference type="ARBA" id="ARBA00012172"/>
    </source>
</evidence>
<evidence type="ECO:0000313" key="14">
    <source>
        <dbReference type="Proteomes" id="UP000093000"/>
    </source>
</evidence>
<dbReference type="AlphaFoldDB" id="A0A1C7NM23"/>
<dbReference type="EMBL" id="LUGH01000159">
    <property type="protein sequence ID" value="OBZ88324.1"/>
    <property type="molecule type" value="Genomic_DNA"/>
</dbReference>
<dbReference type="GO" id="GO:0005524">
    <property type="term" value="F:ATP binding"/>
    <property type="evidence" value="ECO:0007669"/>
    <property type="project" value="UniProtKB-UniRule"/>
</dbReference>
<keyword evidence="4 11" id="KW-0808">Transferase</keyword>
<keyword evidence="14" id="KW-1185">Reference proteome</keyword>
<dbReference type="InParanoid" id="A0A1C7NM23"/>
<evidence type="ECO:0000313" key="13">
    <source>
        <dbReference type="EMBL" id="OBZ88324.1"/>
    </source>
</evidence>
<evidence type="ECO:0000256" key="5">
    <source>
        <dbReference type="ARBA" id="ARBA00022741"/>
    </source>
</evidence>
<dbReference type="OrthoDB" id="20783at2759"/>
<keyword evidence="6 11" id="KW-0418">Kinase</keyword>
<evidence type="ECO:0000256" key="3">
    <source>
        <dbReference type="ARBA" id="ARBA00022553"/>
    </source>
</evidence>